<reference evidence="3" key="1">
    <citation type="submission" date="2017-01" db="EMBL/GenBank/DDBJ databases">
        <authorList>
            <person name="Varghese N."/>
            <person name="Submissions S."/>
        </authorList>
    </citation>
    <scope>NUCLEOTIDE SEQUENCE [LARGE SCALE GENOMIC DNA]</scope>
    <source>
        <strain evidence="3">DSM 21054</strain>
    </source>
</reference>
<dbReference type="EMBL" id="FTOR01000011">
    <property type="protein sequence ID" value="SIT32303.1"/>
    <property type="molecule type" value="Genomic_DNA"/>
</dbReference>
<evidence type="ECO:0000313" key="3">
    <source>
        <dbReference type="Proteomes" id="UP000186917"/>
    </source>
</evidence>
<accession>A0A173MB12</accession>
<gene>
    <name evidence="2" type="ORF">SAMN05421788_11181</name>
</gene>
<dbReference type="STRING" id="477680.SAMN05421788_11181"/>
<evidence type="ECO:0000259" key="1">
    <source>
        <dbReference type="Pfam" id="PF18925"/>
    </source>
</evidence>
<dbReference type="AlphaFoldDB" id="A0A173MB12"/>
<dbReference type="InterPro" id="IPR043732">
    <property type="entry name" value="DUF5675"/>
</dbReference>
<feature type="domain" description="DUF5675" evidence="1">
    <location>
        <begin position="5"/>
        <end position="116"/>
    </location>
</feature>
<protein>
    <recommendedName>
        <fullName evidence="1">DUF5675 domain-containing protein</fullName>
    </recommendedName>
</protein>
<evidence type="ECO:0000313" key="2">
    <source>
        <dbReference type="EMBL" id="SIT32303.1"/>
    </source>
</evidence>
<dbReference type="Pfam" id="PF18925">
    <property type="entry name" value="DUF5675"/>
    <property type="match status" value="1"/>
</dbReference>
<sequence length="133" mass="14806">MELIITRTYYPTGTNGKLYVGDDLLCYTIELPWRDNEPGLSCIPEGCYEVTLRDSKRFGRHLYLPHVPGRSFILIHPANSALKELRGCIAPVNQLTGYGTGFPSRPAFGRLVGIVEEAIGKGELVTLEIKRVN</sequence>
<organism evidence="2 3">
    <name type="scientific">Filimonas lacunae</name>
    <dbReference type="NCBI Taxonomy" id="477680"/>
    <lineage>
        <taxon>Bacteria</taxon>
        <taxon>Pseudomonadati</taxon>
        <taxon>Bacteroidota</taxon>
        <taxon>Chitinophagia</taxon>
        <taxon>Chitinophagales</taxon>
        <taxon>Chitinophagaceae</taxon>
        <taxon>Filimonas</taxon>
    </lineage>
</organism>
<dbReference type="KEGG" id="fln:FLA_0716"/>
<dbReference type="RefSeq" id="WP_076381940.1">
    <property type="nucleotide sequence ID" value="NZ_AP017422.1"/>
</dbReference>
<dbReference type="OrthoDB" id="707810at2"/>
<keyword evidence="3" id="KW-1185">Reference proteome</keyword>
<proteinExistence type="predicted"/>
<dbReference type="Proteomes" id="UP000186917">
    <property type="component" value="Unassembled WGS sequence"/>
</dbReference>
<name>A0A173MB12_9BACT</name>